<sequence length="147" mass="16763">MHGLKKDVLVKVRGTQTNDLGEQDSIELITEGRFFIRDQHYYILYNETCLSGMEGTTTSLKVEPRRVTLNRMGTAEQKTTFETGILNYSFYVTPYGTMRISVLPSKVEVDLTERGGSINLEYELQVGQEKISNNQLEITIQHLENPV</sequence>
<evidence type="ECO:0000313" key="1">
    <source>
        <dbReference type="EMBL" id="GAF25642.1"/>
    </source>
</evidence>
<organism evidence="1">
    <name type="scientific">Moorella thermoacetica Y72</name>
    <dbReference type="NCBI Taxonomy" id="1325331"/>
    <lineage>
        <taxon>Bacteria</taxon>
        <taxon>Bacillati</taxon>
        <taxon>Bacillota</taxon>
        <taxon>Clostridia</taxon>
        <taxon>Neomoorellales</taxon>
        <taxon>Neomoorellaceae</taxon>
        <taxon>Neomoorella</taxon>
    </lineage>
</organism>
<dbReference type="AlphaFoldDB" id="A0A0S6U9I1"/>
<dbReference type="InterPro" id="IPR015231">
    <property type="entry name" value="DUF1934"/>
</dbReference>
<reference evidence="1" key="1">
    <citation type="journal article" date="2014" name="Gene">
        <title>Genome-guided analysis of transformation efficiency and carbon dioxide assimilation by Moorella thermoacetica Y72.</title>
        <authorList>
            <person name="Tsukahara K."/>
            <person name="Kita A."/>
            <person name="Nakashimada Y."/>
            <person name="Hoshino T."/>
            <person name="Murakami K."/>
        </authorList>
    </citation>
    <scope>NUCLEOTIDE SEQUENCE [LARGE SCALE GENOMIC DNA]</scope>
    <source>
        <strain evidence="1">Y72</strain>
    </source>
</reference>
<name>A0A0S6U9I1_NEOTH</name>
<dbReference type="SUPFAM" id="SSF50814">
    <property type="entry name" value="Lipocalins"/>
    <property type="match status" value="1"/>
</dbReference>
<dbReference type="InterPro" id="IPR012674">
    <property type="entry name" value="Calycin"/>
</dbReference>
<proteinExistence type="predicted"/>
<dbReference type="Pfam" id="PF09148">
    <property type="entry name" value="DUF1934"/>
    <property type="match status" value="1"/>
</dbReference>
<protein>
    <submittedName>
        <fullName evidence="1">Uncharacterized protein conserved in bacteria</fullName>
    </submittedName>
</protein>
<dbReference type="Gene3D" id="2.40.128.20">
    <property type="match status" value="1"/>
</dbReference>
<gene>
    <name evidence="1" type="ORF">MTY_0978</name>
</gene>
<dbReference type="Proteomes" id="UP000063718">
    <property type="component" value="Unassembled WGS sequence"/>
</dbReference>
<accession>A0A0S6U9I1</accession>
<dbReference type="EMBL" id="DF238840">
    <property type="protein sequence ID" value="GAF25642.1"/>
    <property type="molecule type" value="Genomic_DNA"/>
</dbReference>